<name>A0ABW8T7L8_9CLOT</name>
<sequence>MKKAFIKVNKALARNKEFNINLEGFKKELEQIAEETIISIDVCSRYTREALRDIRTI</sequence>
<dbReference type="RefSeq" id="WP_406770809.1">
    <property type="nucleotide sequence ID" value="NZ_JBJHZZ010000016.1"/>
</dbReference>
<accession>A0ABW8T7L8</accession>
<evidence type="ECO:0000256" key="1">
    <source>
        <dbReference type="SAM" id="Coils"/>
    </source>
</evidence>
<keyword evidence="3" id="KW-1185">Reference proteome</keyword>
<dbReference type="Proteomes" id="UP001623591">
    <property type="component" value="Unassembled WGS sequence"/>
</dbReference>
<gene>
    <name evidence="2" type="ORF">ACJDUG_15630</name>
</gene>
<comment type="caution">
    <text evidence="2">The sequence shown here is derived from an EMBL/GenBank/DDBJ whole genome shotgun (WGS) entry which is preliminary data.</text>
</comment>
<evidence type="ECO:0000313" key="2">
    <source>
        <dbReference type="EMBL" id="MFL0248382.1"/>
    </source>
</evidence>
<dbReference type="EMBL" id="JBJHZZ010000016">
    <property type="protein sequence ID" value="MFL0248382.1"/>
    <property type="molecule type" value="Genomic_DNA"/>
</dbReference>
<evidence type="ECO:0000313" key="3">
    <source>
        <dbReference type="Proteomes" id="UP001623591"/>
    </source>
</evidence>
<keyword evidence="1" id="KW-0175">Coiled coil</keyword>
<feature type="coiled-coil region" evidence="1">
    <location>
        <begin position="8"/>
        <end position="35"/>
    </location>
</feature>
<organism evidence="2 3">
    <name type="scientific">Candidatus Clostridium stratigraminis</name>
    <dbReference type="NCBI Taxonomy" id="3381661"/>
    <lineage>
        <taxon>Bacteria</taxon>
        <taxon>Bacillati</taxon>
        <taxon>Bacillota</taxon>
        <taxon>Clostridia</taxon>
        <taxon>Eubacteriales</taxon>
        <taxon>Clostridiaceae</taxon>
        <taxon>Clostridium</taxon>
    </lineage>
</organism>
<proteinExistence type="predicted"/>
<protein>
    <submittedName>
        <fullName evidence="2">Uncharacterized protein</fullName>
    </submittedName>
</protein>
<reference evidence="2 3" key="1">
    <citation type="submission" date="2024-11" db="EMBL/GenBank/DDBJ databases">
        <authorList>
            <person name="Heng Y.C."/>
            <person name="Lim A.C.H."/>
            <person name="Lee J.K.Y."/>
            <person name="Kittelmann S."/>
        </authorList>
    </citation>
    <scope>NUCLEOTIDE SEQUENCE [LARGE SCALE GENOMIC DNA]</scope>
    <source>
        <strain evidence="2 3">WILCCON 0185</strain>
    </source>
</reference>